<dbReference type="InterPro" id="IPR012674">
    <property type="entry name" value="Calycin"/>
</dbReference>
<name>A0AAW1FZ41_ZOAVI</name>
<feature type="chain" id="PRO_5043654300" description="Apolipoprotein M" evidence="5">
    <location>
        <begin position="20"/>
        <end position="165"/>
    </location>
</feature>
<evidence type="ECO:0000256" key="5">
    <source>
        <dbReference type="SAM" id="SignalP"/>
    </source>
</evidence>
<evidence type="ECO:0000313" key="7">
    <source>
        <dbReference type="Proteomes" id="UP001488805"/>
    </source>
</evidence>
<protein>
    <recommendedName>
        <fullName evidence="8">Apolipoprotein M</fullName>
    </recommendedName>
</protein>
<keyword evidence="4" id="KW-0325">Glycoprotein</keyword>
<proteinExistence type="predicted"/>
<dbReference type="Gene3D" id="2.40.128.20">
    <property type="match status" value="1"/>
</dbReference>
<evidence type="ECO:0000256" key="2">
    <source>
        <dbReference type="ARBA" id="ARBA00022525"/>
    </source>
</evidence>
<dbReference type="InterPro" id="IPR022734">
    <property type="entry name" value="ApoM"/>
</dbReference>
<reference evidence="6 7" key="1">
    <citation type="journal article" date="2024" name="Genome Biol. Evol.">
        <title>Chromosome-level genome assembly of the viviparous eelpout Zoarces viviparus.</title>
        <authorList>
            <person name="Fuhrmann N."/>
            <person name="Brasseur M.V."/>
            <person name="Bakowski C.E."/>
            <person name="Podsiadlowski L."/>
            <person name="Prost S."/>
            <person name="Krehenwinkel H."/>
            <person name="Mayer C."/>
        </authorList>
    </citation>
    <scope>NUCLEOTIDE SEQUENCE [LARGE SCALE GENOMIC DNA]</scope>
    <source>
        <strain evidence="6">NO-MEL_2022_Ind0_liver</strain>
    </source>
</reference>
<dbReference type="Pfam" id="PF11032">
    <property type="entry name" value="ApoM"/>
    <property type="match status" value="1"/>
</dbReference>
<evidence type="ECO:0000313" key="6">
    <source>
        <dbReference type="EMBL" id="KAK9540051.1"/>
    </source>
</evidence>
<dbReference type="Proteomes" id="UP001488805">
    <property type="component" value="Unassembled WGS sequence"/>
</dbReference>
<dbReference type="PANTHER" id="PTHR11967:SF2">
    <property type="entry name" value="ALPHA-1-ACID GLYCOPROTEIN 1"/>
    <property type="match status" value="1"/>
</dbReference>
<evidence type="ECO:0000256" key="1">
    <source>
        <dbReference type="ARBA" id="ARBA00004613"/>
    </source>
</evidence>
<sequence>MFFAVCAITLLCLMSVSRAAPLACEDSVRPPDRLDPRHLVGRWAMVAGSLNHLPLLEWFKQRDSASVNFSNSTSDTAVSYSSSIRLGGTCLHHSYNISLKGGRFTYDGTHESNLTMNFVRTSCRDCTLMRMNAESGKRQHFYLFSRRREVDQEEMEEFRAQGQNN</sequence>
<evidence type="ECO:0000256" key="4">
    <source>
        <dbReference type="ARBA" id="ARBA00023180"/>
    </source>
</evidence>
<evidence type="ECO:0000256" key="3">
    <source>
        <dbReference type="ARBA" id="ARBA00022729"/>
    </source>
</evidence>
<dbReference type="PANTHER" id="PTHR11967">
    <property type="entry name" value="ALPHA-1-ACID GLYCOPROTEIN"/>
    <property type="match status" value="1"/>
</dbReference>
<comment type="subcellular location">
    <subcellularLocation>
        <location evidence="1">Secreted</location>
    </subcellularLocation>
</comment>
<keyword evidence="3 5" id="KW-0732">Signal</keyword>
<keyword evidence="7" id="KW-1185">Reference proteome</keyword>
<evidence type="ECO:0008006" key="8">
    <source>
        <dbReference type="Google" id="ProtNLM"/>
    </source>
</evidence>
<organism evidence="6 7">
    <name type="scientific">Zoarces viviparus</name>
    <name type="common">Viviparous eelpout</name>
    <name type="synonym">Blennius viviparus</name>
    <dbReference type="NCBI Taxonomy" id="48416"/>
    <lineage>
        <taxon>Eukaryota</taxon>
        <taxon>Metazoa</taxon>
        <taxon>Chordata</taxon>
        <taxon>Craniata</taxon>
        <taxon>Vertebrata</taxon>
        <taxon>Euteleostomi</taxon>
        <taxon>Actinopterygii</taxon>
        <taxon>Neopterygii</taxon>
        <taxon>Teleostei</taxon>
        <taxon>Neoteleostei</taxon>
        <taxon>Acanthomorphata</taxon>
        <taxon>Eupercaria</taxon>
        <taxon>Perciformes</taxon>
        <taxon>Cottioidei</taxon>
        <taxon>Zoarcales</taxon>
        <taxon>Zoarcidae</taxon>
        <taxon>Zoarcinae</taxon>
        <taxon>Zoarces</taxon>
    </lineage>
</organism>
<dbReference type="EMBL" id="JBCEZU010000013">
    <property type="protein sequence ID" value="KAK9540051.1"/>
    <property type="molecule type" value="Genomic_DNA"/>
</dbReference>
<gene>
    <name evidence="6" type="ORF">VZT92_002523</name>
</gene>
<feature type="signal peptide" evidence="5">
    <location>
        <begin position="1"/>
        <end position="19"/>
    </location>
</feature>
<dbReference type="AlphaFoldDB" id="A0AAW1FZ41"/>
<comment type="caution">
    <text evidence="6">The sequence shown here is derived from an EMBL/GenBank/DDBJ whole genome shotgun (WGS) entry which is preliminary data.</text>
</comment>
<accession>A0AAW1FZ41</accession>
<dbReference type="GO" id="GO:0005576">
    <property type="term" value="C:extracellular region"/>
    <property type="evidence" value="ECO:0007669"/>
    <property type="project" value="UniProtKB-SubCell"/>
</dbReference>
<dbReference type="SUPFAM" id="SSF50814">
    <property type="entry name" value="Lipocalins"/>
    <property type="match status" value="1"/>
</dbReference>
<keyword evidence="2" id="KW-0964">Secreted</keyword>